<feature type="transmembrane region" description="Helical" evidence="5">
    <location>
        <begin position="132"/>
        <end position="155"/>
    </location>
</feature>
<name>A0ABR2KDG9_9EUKA</name>
<dbReference type="PANTHER" id="PTHR11132">
    <property type="entry name" value="SOLUTE CARRIER FAMILY 35"/>
    <property type="match status" value="1"/>
</dbReference>
<comment type="subcellular location">
    <subcellularLocation>
        <location evidence="1">Membrane</location>
        <topology evidence="1">Multi-pass membrane protein</topology>
    </subcellularLocation>
</comment>
<feature type="domain" description="Sugar phosphate transporter" evidence="6">
    <location>
        <begin position="41"/>
        <end position="328"/>
    </location>
</feature>
<evidence type="ECO:0000256" key="1">
    <source>
        <dbReference type="ARBA" id="ARBA00004141"/>
    </source>
</evidence>
<evidence type="ECO:0000313" key="7">
    <source>
        <dbReference type="EMBL" id="KAK8888916.1"/>
    </source>
</evidence>
<sequence length="345" mass="38612">MRNFKETDDSPLLIGKGIEEEEDEFIEIHETLYNTIRVPILALSYCAASISAVFLNKKILSRTGQFKDFRSVEFLMMLQSIVGALLLVLCRLFRIIKFPIIIDFERVKRIAFVNILFVLMTLSNAYSVRQLSIPMVALLKNCQVVIVCFLEYIFIGTKPGKMTIASLCLIVFGSVCGSVTDLEFNLPGYIAMIIAVSSSALYHVSIKLVFKEKQVPEFTLVFYNNVLSIPFFIIMGLSANNVFFRAFRNSFNAPLLFWVITILSGVAGVGVNITTYFFLSASTPTSFSVLGVIKKITQTLLGYLTWNTPANAANILSVCIGIMGGISYTIAKKMEKKESRKLQRI</sequence>
<evidence type="ECO:0000256" key="5">
    <source>
        <dbReference type="SAM" id="Phobius"/>
    </source>
</evidence>
<dbReference type="SUPFAM" id="SSF103481">
    <property type="entry name" value="Multidrug resistance efflux transporter EmrE"/>
    <property type="match status" value="1"/>
</dbReference>
<gene>
    <name evidence="7" type="ORF">M9Y10_033656</name>
</gene>
<keyword evidence="4 5" id="KW-0472">Membrane</keyword>
<dbReference type="EMBL" id="JAPFFF010000005">
    <property type="protein sequence ID" value="KAK8888916.1"/>
    <property type="molecule type" value="Genomic_DNA"/>
</dbReference>
<feature type="transmembrane region" description="Helical" evidence="5">
    <location>
        <begin position="74"/>
        <end position="95"/>
    </location>
</feature>
<feature type="transmembrane region" description="Helical" evidence="5">
    <location>
        <begin position="312"/>
        <end position="331"/>
    </location>
</feature>
<feature type="transmembrane region" description="Helical" evidence="5">
    <location>
        <begin position="255"/>
        <end position="279"/>
    </location>
</feature>
<dbReference type="InterPro" id="IPR037185">
    <property type="entry name" value="EmrE-like"/>
</dbReference>
<evidence type="ECO:0000256" key="3">
    <source>
        <dbReference type="ARBA" id="ARBA00022989"/>
    </source>
</evidence>
<keyword evidence="3 5" id="KW-1133">Transmembrane helix</keyword>
<dbReference type="Proteomes" id="UP001470230">
    <property type="component" value="Unassembled WGS sequence"/>
</dbReference>
<protein>
    <recommendedName>
        <fullName evidence="6">Sugar phosphate transporter domain-containing protein</fullName>
    </recommendedName>
</protein>
<organism evidence="7 8">
    <name type="scientific">Tritrichomonas musculus</name>
    <dbReference type="NCBI Taxonomy" id="1915356"/>
    <lineage>
        <taxon>Eukaryota</taxon>
        <taxon>Metamonada</taxon>
        <taxon>Parabasalia</taxon>
        <taxon>Tritrichomonadida</taxon>
        <taxon>Tritrichomonadidae</taxon>
        <taxon>Tritrichomonas</taxon>
    </lineage>
</organism>
<feature type="transmembrane region" description="Helical" evidence="5">
    <location>
        <begin position="222"/>
        <end position="243"/>
    </location>
</feature>
<reference evidence="7 8" key="1">
    <citation type="submission" date="2024-04" db="EMBL/GenBank/DDBJ databases">
        <title>Tritrichomonas musculus Genome.</title>
        <authorList>
            <person name="Alves-Ferreira E."/>
            <person name="Grigg M."/>
            <person name="Lorenzi H."/>
            <person name="Galac M."/>
        </authorList>
    </citation>
    <scope>NUCLEOTIDE SEQUENCE [LARGE SCALE GENOMIC DNA]</scope>
    <source>
        <strain evidence="7 8">EAF2021</strain>
    </source>
</reference>
<feature type="transmembrane region" description="Helical" evidence="5">
    <location>
        <begin position="186"/>
        <end position="210"/>
    </location>
</feature>
<feature type="transmembrane region" description="Helical" evidence="5">
    <location>
        <begin position="162"/>
        <end position="180"/>
    </location>
</feature>
<keyword evidence="2 5" id="KW-0812">Transmembrane</keyword>
<keyword evidence="8" id="KW-1185">Reference proteome</keyword>
<evidence type="ECO:0000256" key="2">
    <source>
        <dbReference type="ARBA" id="ARBA00022692"/>
    </source>
</evidence>
<dbReference type="Pfam" id="PF03151">
    <property type="entry name" value="TPT"/>
    <property type="match status" value="1"/>
</dbReference>
<evidence type="ECO:0000259" key="6">
    <source>
        <dbReference type="Pfam" id="PF03151"/>
    </source>
</evidence>
<comment type="caution">
    <text evidence="7">The sequence shown here is derived from an EMBL/GenBank/DDBJ whole genome shotgun (WGS) entry which is preliminary data.</text>
</comment>
<feature type="transmembrane region" description="Helical" evidence="5">
    <location>
        <begin position="36"/>
        <end position="54"/>
    </location>
</feature>
<evidence type="ECO:0000313" key="8">
    <source>
        <dbReference type="Proteomes" id="UP001470230"/>
    </source>
</evidence>
<dbReference type="InterPro" id="IPR004853">
    <property type="entry name" value="Sugar_P_trans_dom"/>
</dbReference>
<feature type="transmembrane region" description="Helical" evidence="5">
    <location>
        <begin position="107"/>
        <end position="126"/>
    </location>
</feature>
<accession>A0ABR2KDG9</accession>
<evidence type="ECO:0000256" key="4">
    <source>
        <dbReference type="ARBA" id="ARBA00023136"/>
    </source>
</evidence>
<proteinExistence type="predicted"/>
<dbReference type="InterPro" id="IPR050186">
    <property type="entry name" value="TPT_transporter"/>
</dbReference>